<protein>
    <submittedName>
        <fullName evidence="1">Uncharacterized protein</fullName>
    </submittedName>
</protein>
<evidence type="ECO:0000313" key="1">
    <source>
        <dbReference type="EMBL" id="PIC43829.1"/>
    </source>
</evidence>
<evidence type="ECO:0000313" key="2">
    <source>
        <dbReference type="Proteomes" id="UP000230233"/>
    </source>
</evidence>
<dbReference type="OrthoDB" id="10462920at2759"/>
<comment type="caution">
    <text evidence="1">The sequence shown here is derived from an EMBL/GenBank/DDBJ whole genome shotgun (WGS) entry which is preliminary data.</text>
</comment>
<gene>
    <name evidence="1" type="primary">Cnig_chr_II.g4420</name>
    <name evidence="1" type="ORF">B9Z55_004420</name>
</gene>
<name>A0A2G5UWG4_9PELO</name>
<proteinExistence type="predicted"/>
<accession>A0A2G5UWG4</accession>
<reference evidence="2" key="1">
    <citation type="submission" date="2017-10" db="EMBL/GenBank/DDBJ databases">
        <title>Rapid genome shrinkage in a self-fertile nematode reveals novel sperm competition proteins.</title>
        <authorList>
            <person name="Yin D."/>
            <person name="Schwarz E.M."/>
            <person name="Thomas C.G."/>
            <person name="Felde R.L."/>
            <person name="Korf I.F."/>
            <person name="Cutter A.D."/>
            <person name="Schartner C.M."/>
            <person name="Ralston E.J."/>
            <person name="Meyer B.J."/>
            <person name="Haag E.S."/>
        </authorList>
    </citation>
    <scope>NUCLEOTIDE SEQUENCE [LARGE SCALE GENOMIC DNA]</scope>
    <source>
        <strain evidence="2">JU1422</strain>
    </source>
</reference>
<dbReference type="Proteomes" id="UP000230233">
    <property type="component" value="Chromosome II"/>
</dbReference>
<dbReference type="EMBL" id="PDUG01000002">
    <property type="protein sequence ID" value="PIC43829.1"/>
    <property type="molecule type" value="Genomic_DNA"/>
</dbReference>
<keyword evidence="2" id="KW-1185">Reference proteome</keyword>
<dbReference type="AlphaFoldDB" id="A0A2G5UWG4"/>
<organism evidence="1 2">
    <name type="scientific">Caenorhabditis nigoni</name>
    <dbReference type="NCBI Taxonomy" id="1611254"/>
    <lineage>
        <taxon>Eukaryota</taxon>
        <taxon>Metazoa</taxon>
        <taxon>Ecdysozoa</taxon>
        <taxon>Nematoda</taxon>
        <taxon>Chromadorea</taxon>
        <taxon>Rhabditida</taxon>
        <taxon>Rhabditina</taxon>
        <taxon>Rhabditomorpha</taxon>
        <taxon>Rhabditoidea</taxon>
        <taxon>Rhabditidae</taxon>
        <taxon>Peloderinae</taxon>
        <taxon>Caenorhabditis</taxon>
    </lineage>
</organism>
<sequence>MQNVQGWCATEQYNFSAERQQIQLVAQPKYLDLPTPFHVLVEQRAVKCTKKKSIEFSTEIFLVPTKRSSEELKKDFSGKCVATKTSKYRQKSIKDEQSMDKEAMLKIQHSTKGVHVQLVWWFNEFKLDSEGSATPPCAPWDDTWPKLIPVKMTDSEGKKIEGELRLTTSYFGNIEKEKIDCGITVNVGLKDVTNIGTPSTNLKKEATDPSKSIKLNMNVQFDDKKMSLMFTNTATADVSEKTNTTTGSVEVKEKIESSLKY</sequence>